<feature type="compositionally biased region" description="Basic and acidic residues" evidence="2">
    <location>
        <begin position="180"/>
        <end position="198"/>
    </location>
</feature>
<dbReference type="Gene3D" id="3.40.50.2000">
    <property type="entry name" value="Glycogen Phosphorylase B"/>
    <property type="match status" value="1"/>
</dbReference>
<feature type="compositionally biased region" description="Basic and acidic residues" evidence="2">
    <location>
        <begin position="499"/>
        <end position="510"/>
    </location>
</feature>
<dbReference type="InterPro" id="IPR001296">
    <property type="entry name" value="Glyco_trans_1"/>
</dbReference>
<dbReference type="OrthoDB" id="1395864at2"/>
<dbReference type="SUPFAM" id="SSF53756">
    <property type="entry name" value="UDP-Glycosyltransferase/glycogen phosphorylase"/>
    <property type="match status" value="1"/>
</dbReference>
<feature type="domain" description="Glycosyl transferase family 1" evidence="3">
    <location>
        <begin position="551"/>
        <end position="708"/>
    </location>
</feature>
<feature type="compositionally biased region" description="Basic and acidic residues" evidence="2">
    <location>
        <begin position="531"/>
        <end position="548"/>
    </location>
</feature>
<reference evidence="4 5" key="1">
    <citation type="submission" date="2017-06" db="EMBL/GenBank/DDBJ databases">
        <authorList>
            <person name="Kim H.J."/>
            <person name="Triplett B.A."/>
        </authorList>
    </citation>
    <scope>NUCLEOTIDE SEQUENCE [LARGE SCALE GENOMIC DNA]</scope>
    <source>
        <strain evidence="4 5">DSM 29150</strain>
    </source>
</reference>
<evidence type="ECO:0000256" key="2">
    <source>
        <dbReference type="SAM" id="MobiDB-lite"/>
    </source>
</evidence>
<dbReference type="GO" id="GO:0009103">
    <property type="term" value="P:lipopolysaccharide biosynthetic process"/>
    <property type="evidence" value="ECO:0007669"/>
    <property type="project" value="TreeGrafter"/>
</dbReference>
<dbReference type="GO" id="GO:0016757">
    <property type="term" value="F:glycosyltransferase activity"/>
    <property type="evidence" value="ECO:0007669"/>
    <property type="project" value="InterPro"/>
</dbReference>
<gene>
    <name evidence="4" type="ORF">SAMN06265371_11182</name>
</gene>
<dbReference type="PANTHER" id="PTHR46401:SF2">
    <property type="entry name" value="GLYCOSYLTRANSFERASE WBBK-RELATED"/>
    <property type="match status" value="1"/>
</dbReference>
<accession>A0A238YXF1</accession>
<evidence type="ECO:0000259" key="3">
    <source>
        <dbReference type="Pfam" id="PF00534"/>
    </source>
</evidence>
<protein>
    <submittedName>
        <fullName evidence="4">Glycosyl transferases group 1</fullName>
    </submittedName>
</protein>
<sequence length="735" mass="83980">MKFTIITHAEHKIHEQELFAYEPYVKEMNLWLKYVDEVKIVAPFSKKELTSIESKYNRHSRLDRASHHLEVNDEMLKSKIHEHSIKKRLVSNQVQHDETGCHPEPVEGSHDLKSNDEMLNQVQHDVTERHSALDAESHDLKRNVKSLRQAQTDSAECHPEPVEGSHAMEFNDEIATSHTPRNDNTERHSAPDAESHDMKSNDELLNQVQHDETKTIHLTKIQSIDITSLKNAVKAIFKIPFIIYQIYKAMQWADHIHLRCPGNIGLLGCFVQVLFPHKPKTVKYAGNWDPKSKQPYSYKLQKWMVSNTFLTRNCKVLVYGEWSKQSSNIMPFFTASYSEKELLERHSERSEAIFSKDQITTSLTSCNDDTKCHPEPFSANRHSALDAESHDLETNDEIATSHTPRNDNTERHSAPDAESYDIEKSVKSLRQAQTDNTECHPEPVEGSHDMKSNDEMLNQVQHDESERHPQPFSANRHSRPDRESHDVEGNNEIATSHTPRNDNTERHSAPDAESYDVEGNDEIATSPTCLERSRKAPRNDSAECHPEPVEGSQSTNLKFIYVGGFTPGKQPLLSVQVVHQLKKNGYSVQLDMYGDGVERINVENYILVNDLKDVVFLLGNTSKEIVKKAYQQAHFLVFISKSEGWPKVVAEAMFWGCLPITSNVSCIPSMLDFGKRGSIVNANSNEIISAIETYLQNPSIYKEQAQKAMDWSRQYTLEKFEEEIGKLFHSPLERG</sequence>
<feature type="compositionally biased region" description="Basic and acidic residues" evidence="2">
    <location>
        <begin position="437"/>
        <end position="454"/>
    </location>
</feature>
<dbReference type="AlphaFoldDB" id="A0A238YXF1"/>
<evidence type="ECO:0000256" key="1">
    <source>
        <dbReference type="ARBA" id="ARBA00022679"/>
    </source>
</evidence>
<dbReference type="PANTHER" id="PTHR46401">
    <property type="entry name" value="GLYCOSYLTRANSFERASE WBBK-RELATED"/>
    <property type="match status" value="1"/>
</dbReference>
<dbReference type="EMBL" id="FZNT01000011">
    <property type="protein sequence ID" value="SNR75777.1"/>
    <property type="molecule type" value="Genomic_DNA"/>
</dbReference>
<dbReference type="Proteomes" id="UP000198384">
    <property type="component" value="Unassembled WGS sequence"/>
</dbReference>
<evidence type="ECO:0000313" key="5">
    <source>
        <dbReference type="Proteomes" id="UP000198384"/>
    </source>
</evidence>
<proteinExistence type="predicted"/>
<organism evidence="4 5">
    <name type="scientific">Lutibacter agarilyticus</name>
    <dbReference type="NCBI Taxonomy" id="1109740"/>
    <lineage>
        <taxon>Bacteria</taxon>
        <taxon>Pseudomonadati</taxon>
        <taxon>Bacteroidota</taxon>
        <taxon>Flavobacteriia</taxon>
        <taxon>Flavobacteriales</taxon>
        <taxon>Flavobacteriaceae</taxon>
        <taxon>Lutibacter</taxon>
    </lineage>
</organism>
<feature type="region of interest" description="Disordered" evidence="2">
    <location>
        <begin position="176"/>
        <end position="198"/>
    </location>
</feature>
<name>A0A238YXF1_9FLAO</name>
<keyword evidence="1 4" id="KW-0808">Transferase</keyword>
<dbReference type="Pfam" id="PF00534">
    <property type="entry name" value="Glycos_transf_1"/>
    <property type="match status" value="1"/>
</dbReference>
<keyword evidence="5" id="KW-1185">Reference proteome</keyword>
<feature type="compositionally biased region" description="Basic and acidic residues" evidence="2">
    <location>
        <begin position="478"/>
        <end position="488"/>
    </location>
</feature>
<feature type="region of interest" description="Disordered" evidence="2">
    <location>
        <begin position="397"/>
        <end position="551"/>
    </location>
</feature>
<feature type="compositionally biased region" description="Basic and acidic residues" evidence="2">
    <location>
        <begin position="404"/>
        <end position="426"/>
    </location>
</feature>
<evidence type="ECO:0000313" key="4">
    <source>
        <dbReference type="EMBL" id="SNR75777.1"/>
    </source>
</evidence>